<dbReference type="AlphaFoldDB" id="A0A1Q3EAB5"/>
<sequence length="357" mass="38576">MAFKYAFVINPFIVISIGVMLYGFYLALFPTALYHLCRNRGGWSHKFSITALVALFIFATTALVLDIIGSAGAIILTFEDFDGTVVSAAQGKSKALFLNILDRELVLMMYSFANVAADAVLLYRLYAVWGFRKRVIIAPLIIAVLNNVLAILDASIRLKIILVVDGPEDQIMSPSDIFWTENATIMTLAFMIVNLVTNTLITGLIAGRIWWISRQISASYGRKGSQNKYMKIVAIILESGVLYPVAILVALLIGELVVPNPSLFALLAEVVAIAPTLIIVRVAMGVNVDIDPSTANNTGSLNSVPMIVGGNEGPKVSALRFASVGGNSGQSTTTTSEYHLSFGEDNMDMKGNASRLV</sequence>
<gene>
    <name evidence="2" type="ORF">LENED_005931</name>
</gene>
<feature type="transmembrane region" description="Helical" evidence="1">
    <location>
        <begin position="184"/>
        <end position="211"/>
    </location>
</feature>
<name>A0A1Q3EAB5_LENED</name>
<keyword evidence="1" id="KW-1133">Transmembrane helix</keyword>
<feature type="transmembrane region" description="Helical" evidence="1">
    <location>
        <begin position="49"/>
        <end position="76"/>
    </location>
</feature>
<organism evidence="2 3">
    <name type="scientific">Lentinula edodes</name>
    <name type="common">Shiitake mushroom</name>
    <name type="synonym">Lentinus edodes</name>
    <dbReference type="NCBI Taxonomy" id="5353"/>
    <lineage>
        <taxon>Eukaryota</taxon>
        <taxon>Fungi</taxon>
        <taxon>Dikarya</taxon>
        <taxon>Basidiomycota</taxon>
        <taxon>Agaricomycotina</taxon>
        <taxon>Agaricomycetes</taxon>
        <taxon>Agaricomycetidae</taxon>
        <taxon>Agaricales</taxon>
        <taxon>Marasmiineae</taxon>
        <taxon>Omphalotaceae</taxon>
        <taxon>Lentinula</taxon>
    </lineage>
</organism>
<keyword evidence="3" id="KW-1185">Reference proteome</keyword>
<reference evidence="2 3" key="2">
    <citation type="submission" date="2017-02" db="EMBL/GenBank/DDBJ databases">
        <title>A genome survey and senescence transcriptome analysis in Lentinula edodes.</title>
        <authorList>
            <person name="Sakamoto Y."/>
            <person name="Nakade K."/>
            <person name="Sato S."/>
            <person name="Yoshida Y."/>
            <person name="Miyazaki K."/>
            <person name="Natsume S."/>
            <person name="Konno N."/>
        </authorList>
    </citation>
    <scope>NUCLEOTIDE SEQUENCE [LARGE SCALE GENOMIC DNA]</scope>
    <source>
        <strain evidence="2 3">NBRC 111202</strain>
    </source>
</reference>
<evidence type="ECO:0000313" key="2">
    <source>
        <dbReference type="EMBL" id="GAW04158.1"/>
    </source>
</evidence>
<reference evidence="2 3" key="1">
    <citation type="submission" date="2016-08" db="EMBL/GenBank/DDBJ databases">
        <authorList>
            <consortium name="Lentinula edodes genome sequencing consortium"/>
            <person name="Sakamoto Y."/>
            <person name="Nakade K."/>
            <person name="Sato S."/>
            <person name="Yoshida Y."/>
            <person name="Miyazaki K."/>
            <person name="Natsume S."/>
            <person name="Konno N."/>
        </authorList>
    </citation>
    <scope>NUCLEOTIDE SEQUENCE [LARGE SCALE GENOMIC DNA]</scope>
    <source>
        <strain evidence="2 3">NBRC 111202</strain>
    </source>
</reference>
<feature type="transmembrane region" description="Helical" evidence="1">
    <location>
        <begin position="105"/>
        <end position="123"/>
    </location>
</feature>
<dbReference type="EMBL" id="BDGU01000181">
    <property type="protein sequence ID" value="GAW04158.1"/>
    <property type="molecule type" value="Genomic_DNA"/>
</dbReference>
<evidence type="ECO:0000256" key="1">
    <source>
        <dbReference type="SAM" id="Phobius"/>
    </source>
</evidence>
<keyword evidence="1" id="KW-0472">Membrane</keyword>
<feature type="transmembrane region" description="Helical" evidence="1">
    <location>
        <begin position="232"/>
        <end position="257"/>
    </location>
</feature>
<keyword evidence="1" id="KW-0812">Transmembrane</keyword>
<proteinExistence type="predicted"/>
<protein>
    <submittedName>
        <fullName evidence="2">Uncharacterized protein</fullName>
    </submittedName>
</protein>
<dbReference type="Proteomes" id="UP000188533">
    <property type="component" value="Unassembled WGS sequence"/>
</dbReference>
<evidence type="ECO:0000313" key="3">
    <source>
        <dbReference type="Proteomes" id="UP000188533"/>
    </source>
</evidence>
<feature type="transmembrane region" description="Helical" evidence="1">
    <location>
        <begin position="135"/>
        <end position="164"/>
    </location>
</feature>
<accession>A0A1Q3EAB5</accession>
<feature type="transmembrane region" description="Helical" evidence="1">
    <location>
        <begin position="12"/>
        <end position="37"/>
    </location>
</feature>
<comment type="caution">
    <text evidence="2">The sequence shown here is derived from an EMBL/GenBank/DDBJ whole genome shotgun (WGS) entry which is preliminary data.</text>
</comment>
<feature type="transmembrane region" description="Helical" evidence="1">
    <location>
        <begin position="263"/>
        <end position="284"/>
    </location>
</feature>